<dbReference type="Gene3D" id="3.30.360.10">
    <property type="entry name" value="Dihydrodipicolinate Reductase, domain 2"/>
    <property type="match status" value="1"/>
</dbReference>
<sequence>MRVPVSISHGESVYIEIDQTDVSASDLKKLLADAPGVVLQDDPAHQIYPMPASASGKKRFSSVEFAGILM</sequence>
<dbReference type="EMBL" id="BEXB01000001">
    <property type="protein sequence ID" value="GAY74620.1"/>
    <property type="molecule type" value="Genomic_DNA"/>
</dbReference>
<organism evidence="2 3">
    <name type="scientific">Sporolactobacillus inulinus</name>
    <dbReference type="NCBI Taxonomy" id="2078"/>
    <lineage>
        <taxon>Bacteria</taxon>
        <taxon>Bacillati</taxon>
        <taxon>Bacillota</taxon>
        <taxon>Bacilli</taxon>
        <taxon>Bacillales</taxon>
        <taxon>Sporolactobacillaceae</taxon>
        <taxon>Sporolactobacillus</taxon>
    </lineage>
</organism>
<dbReference type="EC" id="1.2.1.11" evidence="2"/>
<dbReference type="AlphaFoldDB" id="A0A4Y1Z6H6"/>
<dbReference type="Pfam" id="PF02774">
    <property type="entry name" value="Semialdhyde_dhC"/>
    <property type="match status" value="1"/>
</dbReference>
<dbReference type="GO" id="GO:0046983">
    <property type="term" value="F:protein dimerization activity"/>
    <property type="evidence" value="ECO:0007669"/>
    <property type="project" value="InterPro"/>
</dbReference>
<comment type="caution">
    <text evidence="2">The sequence shown here is derived from an EMBL/GenBank/DDBJ whole genome shotgun (WGS) entry which is preliminary data.</text>
</comment>
<proteinExistence type="predicted"/>
<evidence type="ECO:0000259" key="1">
    <source>
        <dbReference type="Pfam" id="PF02774"/>
    </source>
</evidence>
<dbReference type="SUPFAM" id="SSF55347">
    <property type="entry name" value="Glyceraldehyde-3-phosphate dehydrogenase-like, C-terminal domain"/>
    <property type="match status" value="1"/>
</dbReference>
<feature type="domain" description="Semialdehyde dehydrogenase dimerisation" evidence="1">
    <location>
        <begin position="2"/>
        <end position="63"/>
    </location>
</feature>
<dbReference type="GO" id="GO:0008652">
    <property type="term" value="P:amino acid biosynthetic process"/>
    <property type="evidence" value="ECO:0007669"/>
    <property type="project" value="InterPro"/>
</dbReference>
<gene>
    <name evidence="2" type="ORF">NBRC111894_174</name>
</gene>
<evidence type="ECO:0000313" key="2">
    <source>
        <dbReference type="EMBL" id="GAY74620.1"/>
    </source>
</evidence>
<dbReference type="GO" id="GO:0004073">
    <property type="term" value="F:aspartate-semialdehyde dehydrogenase activity"/>
    <property type="evidence" value="ECO:0007669"/>
    <property type="project" value="UniProtKB-EC"/>
</dbReference>
<evidence type="ECO:0000313" key="3">
    <source>
        <dbReference type="Proteomes" id="UP000319716"/>
    </source>
</evidence>
<name>A0A4Y1Z6H6_9BACL</name>
<dbReference type="Proteomes" id="UP000319716">
    <property type="component" value="Unassembled WGS sequence"/>
</dbReference>
<reference evidence="2 3" key="1">
    <citation type="submission" date="2017-11" db="EMBL/GenBank/DDBJ databases">
        <title>Draft Genome Sequence of Sporolactobacillus inulinus NBRC 111894 Isolated from Koso, a Japanese Sugar-Vegetable Fermented Beverage.</title>
        <authorList>
            <person name="Chiou T.Y."/>
            <person name="Oshima K."/>
            <person name="Suda W."/>
            <person name="Hattori M."/>
            <person name="Takahashi T."/>
        </authorList>
    </citation>
    <scope>NUCLEOTIDE SEQUENCE [LARGE SCALE GENOMIC DNA]</scope>
    <source>
        <strain evidence="2 3">NBRC111894</strain>
    </source>
</reference>
<protein>
    <submittedName>
        <fullName evidence="2">Aspartate-semialdehyde dehydrogenase</fullName>
        <ecNumber evidence="2">1.2.1.11</ecNumber>
    </submittedName>
</protein>
<dbReference type="InterPro" id="IPR012280">
    <property type="entry name" value="Semialdhyde_DH_dimer_dom"/>
</dbReference>
<keyword evidence="2" id="KW-0560">Oxidoreductase</keyword>
<accession>A0A4Y1Z6H6</accession>